<dbReference type="InterPro" id="IPR012337">
    <property type="entry name" value="RNaseH-like_sf"/>
</dbReference>
<dbReference type="EMBL" id="AZHB01000021">
    <property type="protein sequence ID" value="OAA56844.1"/>
    <property type="molecule type" value="Genomic_DNA"/>
</dbReference>
<dbReference type="InterPro" id="IPR034922">
    <property type="entry name" value="REX1-like_exo"/>
</dbReference>
<feature type="region of interest" description="Disordered" evidence="5">
    <location>
        <begin position="621"/>
        <end position="658"/>
    </location>
</feature>
<dbReference type="Gene3D" id="3.30.420.10">
    <property type="entry name" value="Ribonuclease H-like superfamily/Ribonuclease H"/>
    <property type="match status" value="1"/>
</dbReference>
<reference evidence="7 8" key="1">
    <citation type="journal article" date="2016" name="Genome Biol. Evol.">
        <title>Divergent and convergent evolution of fungal pathogenicity.</title>
        <authorList>
            <person name="Shang Y."/>
            <person name="Xiao G."/>
            <person name="Zheng P."/>
            <person name="Cen K."/>
            <person name="Zhan S."/>
            <person name="Wang C."/>
        </authorList>
    </citation>
    <scope>NUCLEOTIDE SEQUENCE [LARGE SCALE GENOMIC DNA]</scope>
    <source>
        <strain evidence="7 8">ARSEF 2679</strain>
    </source>
</reference>
<dbReference type="GO" id="GO:0003676">
    <property type="term" value="F:nucleic acid binding"/>
    <property type="evidence" value="ECO:0007669"/>
    <property type="project" value="InterPro"/>
</dbReference>
<comment type="caution">
    <text evidence="7">The sequence shown here is derived from an EMBL/GenBank/DDBJ whole genome shotgun (WGS) entry which is preliminary data.</text>
</comment>
<keyword evidence="8" id="KW-1185">Reference proteome</keyword>
<feature type="compositionally biased region" description="Polar residues" evidence="5">
    <location>
        <begin position="67"/>
        <end position="82"/>
    </location>
</feature>
<dbReference type="GeneID" id="30023652"/>
<gene>
    <name evidence="7" type="ORF">ISF_07360</name>
</gene>
<dbReference type="PANTHER" id="PTHR12801:SF112">
    <property type="entry name" value="RNA EXONUCLEASE 3"/>
    <property type="match status" value="1"/>
</dbReference>
<dbReference type="InterPro" id="IPR013520">
    <property type="entry name" value="Ribonucl_H"/>
</dbReference>
<evidence type="ECO:0000256" key="4">
    <source>
        <dbReference type="ARBA" id="ARBA00022839"/>
    </source>
</evidence>
<feature type="region of interest" description="Disordered" evidence="5">
    <location>
        <begin position="46"/>
        <end position="110"/>
    </location>
</feature>
<dbReference type="InterPro" id="IPR036397">
    <property type="entry name" value="RNaseH_sf"/>
</dbReference>
<evidence type="ECO:0000313" key="7">
    <source>
        <dbReference type="EMBL" id="OAA56844.1"/>
    </source>
</evidence>
<proteinExistence type="inferred from homology"/>
<dbReference type="SUPFAM" id="SSF53098">
    <property type="entry name" value="Ribonuclease H-like"/>
    <property type="match status" value="1"/>
</dbReference>
<protein>
    <submittedName>
        <fullName evidence="7">Ribonuclease H-like protein</fullName>
    </submittedName>
</protein>
<evidence type="ECO:0000256" key="5">
    <source>
        <dbReference type="SAM" id="MobiDB-lite"/>
    </source>
</evidence>
<dbReference type="AlphaFoldDB" id="A0A167PN73"/>
<keyword evidence="2" id="KW-0540">Nuclease</keyword>
<evidence type="ECO:0000259" key="6">
    <source>
        <dbReference type="SMART" id="SM00479"/>
    </source>
</evidence>
<evidence type="ECO:0000256" key="2">
    <source>
        <dbReference type="ARBA" id="ARBA00022722"/>
    </source>
</evidence>
<feature type="domain" description="Exonuclease" evidence="6">
    <location>
        <begin position="401"/>
        <end position="603"/>
    </location>
</feature>
<keyword evidence="3" id="KW-0378">Hydrolase</keyword>
<dbReference type="InterPro" id="IPR047021">
    <property type="entry name" value="REXO1/3/4-like"/>
</dbReference>
<sequence>MSISLKHIPCPAGANCSAYKCLFGGHPGDNDGPASSAAGAVYKDEVGLSGNDSDTTGPWKARRLDSPRQTTSRNALNPSTSRPVPPGGERNPASSLLHSIRRPISPPPNRRAVDIIQATNSSTPAEPAKQESLNPRLLKESPATHELRLKLSKMLHTEYKRLNDKVRQDSDIAHHRLILSDQAMIKRVLDEEEAVAIEKKAVYSNVMKNTVMKYKRFRLADWIKEREKEMPASKKRQRDVMEGNVVIVQTGLTSAQEVQLLHRLRTPIDDLGEYGYTPETPSDEAIAKSKDGLAAAHGWEQCDRCNQRFEVFAGRREGDGALASGGACNFHWGKTYFPEKSSTSERGKQAKHYLCCSEQVGDSVGCISHPNHVFKVSDSKRLAVLLNFMATPENAAVPADRAVCFDCEMGYTVHGMELIRLTATSWPDGAEILDVLVRPFGEILDLNSRFSGVWPNDIALAEAWHPGDPLVPPPEGSVTGSTYVSGSEDAQVSRRKLKIVPSPAVARDLLFSLIAPSTPLIGHGLENDLNAVRVIHPTLIDTVLTFPHKNGLPYRQGLKQLMSTHLNRQIQVQHGPKMEGHDSAEDARAAGELVRFRVAKEWADMKRRGWKVVDGELVAPPAAAGSGEGRSSNNSEGGGGGGALTEAFIEGDKQMTAD</sequence>
<accession>A0A167PN73</accession>
<dbReference type="RefSeq" id="XP_018701875.1">
    <property type="nucleotide sequence ID" value="XM_018850963.1"/>
</dbReference>
<evidence type="ECO:0000313" key="8">
    <source>
        <dbReference type="Proteomes" id="UP000076744"/>
    </source>
</evidence>
<dbReference type="GO" id="GO:0004527">
    <property type="term" value="F:exonuclease activity"/>
    <property type="evidence" value="ECO:0007669"/>
    <property type="project" value="UniProtKB-KW"/>
</dbReference>
<evidence type="ECO:0000256" key="1">
    <source>
        <dbReference type="ARBA" id="ARBA00006357"/>
    </source>
</evidence>
<feature type="compositionally biased region" description="Low complexity" evidence="5">
    <location>
        <begin position="622"/>
        <end position="635"/>
    </location>
</feature>
<name>A0A167PN73_CORFA</name>
<evidence type="ECO:0000256" key="3">
    <source>
        <dbReference type="ARBA" id="ARBA00022801"/>
    </source>
</evidence>
<keyword evidence="4" id="KW-0269">Exonuclease</keyword>
<dbReference type="STRING" id="1081104.A0A167PN73"/>
<dbReference type="CDD" id="cd06145">
    <property type="entry name" value="REX1_like"/>
    <property type="match status" value="1"/>
</dbReference>
<dbReference type="PANTHER" id="PTHR12801">
    <property type="entry name" value="RNA EXONUCLEASE REXO1 / RECO3 FAMILY MEMBER-RELATED"/>
    <property type="match status" value="1"/>
</dbReference>
<organism evidence="7 8">
    <name type="scientific">Cordyceps fumosorosea (strain ARSEF 2679)</name>
    <name type="common">Isaria fumosorosea</name>
    <dbReference type="NCBI Taxonomy" id="1081104"/>
    <lineage>
        <taxon>Eukaryota</taxon>
        <taxon>Fungi</taxon>
        <taxon>Dikarya</taxon>
        <taxon>Ascomycota</taxon>
        <taxon>Pezizomycotina</taxon>
        <taxon>Sordariomycetes</taxon>
        <taxon>Hypocreomycetidae</taxon>
        <taxon>Hypocreales</taxon>
        <taxon>Cordycipitaceae</taxon>
        <taxon>Cordyceps</taxon>
    </lineage>
</organism>
<comment type="similarity">
    <text evidence="1">Belongs to the REXO1/REXO3 family.</text>
</comment>
<dbReference type="GO" id="GO:0005634">
    <property type="term" value="C:nucleus"/>
    <property type="evidence" value="ECO:0007669"/>
    <property type="project" value="TreeGrafter"/>
</dbReference>
<dbReference type="SMART" id="SM00479">
    <property type="entry name" value="EXOIII"/>
    <property type="match status" value="1"/>
</dbReference>
<dbReference type="Proteomes" id="UP000076744">
    <property type="component" value="Unassembled WGS sequence"/>
</dbReference>
<dbReference type="OrthoDB" id="3996471at2759"/>